<accession>A0A507DMC1</accession>
<keyword evidence="14" id="KW-1185">Reference proteome</keyword>
<organism evidence="13 14">
    <name type="scientific">Synchytrium endobioticum</name>
    <dbReference type="NCBI Taxonomy" id="286115"/>
    <lineage>
        <taxon>Eukaryota</taxon>
        <taxon>Fungi</taxon>
        <taxon>Fungi incertae sedis</taxon>
        <taxon>Chytridiomycota</taxon>
        <taxon>Chytridiomycota incertae sedis</taxon>
        <taxon>Chytridiomycetes</taxon>
        <taxon>Synchytriales</taxon>
        <taxon>Synchytriaceae</taxon>
        <taxon>Synchytrium</taxon>
    </lineage>
</organism>
<evidence type="ECO:0000313" key="14">
    <source>
        <dbReference type="Proteomes" id="UP000317494"/>
    </source>
</evidence>
<dbReference type="PANTHER" id="PTHR31598:SF1">
    <property type="entry name" value="DYNEIN REGULATORY COMPLEX PROTEIN 10"/>
    <property type="match status" value="1"/>
</dbReference>
<keyword evidence="8" id="KW-0206">Cytoskeleton</keyword>
<evidence type="ECO:0000313" key="13">
    <source>
        <dbReference type="EMBL" id="TPX52028.1"/>
    </source>
</evidence>
<keyword evidence="6" id="KW-0282">Flagellum</keyword>
<dbReference type="InterPro" id="IPR042815">
    <property type="entry name" value="DRC10"/>
</dbReference>
<dbReference type="Proteomes" id="UP000317494">
    <property type="component" value="Unassembled WGS sequence"/>
</dbReference>
<gene>
    <name evidence="12" type="ORF">SeLEV6574_g03765</name>
    <name evidence="13" type="ORF">SeMB42_g01697</name>
</gene>
<feature type="coiled-coil region" evidence="10">
    <location>
        <begin position="315"/>
        <end position="342"/>
    </location>
</feature>
<dbReference type="STRING" id="286115.A0A507DMC1"/>
<evidence type="ECO:0000256" key="4">
    <source>
        <dbReference type="ARBA" id="ARBA00021752"/>
    </source>
</evidence>
<dbReference type="AlphaFoldDB" id="A0A507DMC1"/>
<dbReference type="PANTHER" id="PTHR31598">
    <property type="entry name" value="IQ DOMAIN-CONTAINING PROTEIN D"/>
    <property type="match status" value="1"/>
</dbReference>
<dbReference type="EMBL" id="QEAN01000045">
    <property type="protein sequence ID" value="TPX52028.1"/>
    <property type="molecule type" value="Genomic_DNA"/>
</dbReference>
<feature type="compositionally biased region" description="Low complexity" evidence="11">
    <location>
        <begin position="12"/>
        <end position="22"/>
    </location>
</feature>
<dbReference type="VEuPathDB" id="FungiDB:SeMB42_g01697"/>
<dbReference type="EMBL" id="QEAM01000135">
    <property type="protein sequence ID" value="TPX45617.1"/>
    <property type="molecule type" value="Genomic_DNA"/>
</dbReference>
<evidence type="ECO:0000256" key="1">
    <source>
        <dbReference type="ARBA" id="ARBA00003029"/>
    </source>
</evidence>
<evidence type="ECO:0000256" key="2">
    <source>
        <dbReference type="ARBA" id="ARBA00004611"/>
    </source>
</evidence>
<comment type="similarity">
    <text evidence="3">Belongs to the DRC10 family.</text>
</comment>
<evidence type="ECO:0000256" key="11">
    <source>
        <dbReference type="SAM" id="MobiDB-lite"/>
    </source>
</evidence>
<feature type="region of interest" description="Disordered" evidence="11">
    <location>
        <begin position="1"/>
        <end position="22"/>
    </location>
</feature>
<protein>
    <recommendedName>
        <fullName evidence="4">Dynein regulatory complex protein 10</fullName>
    </recommendedName>
</protein>
<feature type="coiled-coil region" evidence="10">
    <location>
        <begin position="225"/>
        <end position="285"/>
    </location>
</feature>
<proteinExistence type="inferred from homology"/>
<evidence type="ECO:0000256" key="5">
    <source>
        <dbReference type="ARBA" id="ARBA00022490"/>
    </source>
</evidence>
<evidence type="ECO:0000256" key="6">
    <source>
        <dbReference type="ARBA" id="ARBA00022846"/>
    </source>
</evidence>
<keyword evidence="10" id="KW-0175">Coiled coil</keyword>
<evidence type="ECO:0000256" key="3">
    <source>
        <dbReference type="ARBA" id="ARBA00009071"/>
    </source>
</evidence>
<evidence type="ECO:0000313" key="12">
    <source>
        <dbReference type="EMBL" id="TPX45617.1"/>
    </source>
</evidence>
<comment type="function">
    <text evidence="1">Component of the nexin-dynein regulatory complex (N-DRC), a key regulator of ciliary/flagellar motility which maintains the alignment and integrity of the distal axoneme and regulates microtubule sliding in motile axonemes.</text>
</comment>
<sequence length="415" mass="46663">MRAFPAVAPAVDSYSSSKDTSNSNDMEYIWGDENWRLPFVEAQRTIAVLSEASRKAAVIHYLSRASSLPSSLSGNASIRDAFTTFKKAQLKAEELTSRPNNENELKEATEVLRSSARQLCRVVVSSPSVLSQIKQLASSLSSAFSHNKHHQISLNTDDDQGQRFLELLGEVRVALYERLRISADEEKTRAERLAALVAKEQKTAAEATQLTSELEAARVDREKQVKAKTEVVKKLKDELETLKAQNADTVKKLELKSRGRQQAELQNFAEKEVALKAEIETLSSRLDTTIKSNREEESNMRRRKFKIESEVENWIHKYDQDMEEKQNEYEELLAVFLEEKAQLDEISFRHKQLQNEYNTFVEERAKNRPESSSAMDGGVLEDESKMVVLDDDTVAAVGSVLGSVDGAERSGGDAE</sequence>
<evidence type="ECO:0000256" key="10">
    <source>
        <dbReference type="SAM" id="Coils"/>
    </source>
</evidence>
<reference evidence="14 15" key="1">
    <citation type="journal article" date="2019" name="Sci. Rep.">
        <title>Comparative genomics of chytrid fungi reveal insights into the obligate biotrophic and pathogenic lifestyle of Synchytrium endobioticum.</title>
        <authorList>
            <person name="van de Vossenberg B.T.L.H."/>
            <person name="Warris S."/>
            <person name="Nguyen H.D.T."/>
            <person name="van Gent-Pelzer M.P.E."/>
            <person name="Joly D.L."/>
            <person name="van de Geest H.C."/>
            <person name="Bonants P.J.M."/>
            <person name="Smith D.S."/>
            <person name="Levesque C.A."/>
            <person name="van der Lee T.A.J."/>
        </authorList>
    </citation>
    <scope>NUCLEOTIDE SEQUENCE [LARGE SCALE GENOMIC DNA]</scope>
    <source>
        <strain evidence="12 15">LEV6574</strain>
        <strain evidence="13 14">MB42</strain>
    </source>
</reference>
<comment type="caution">
    <text evidence="13">The sequence shown here is derived from an EMBL/GenBank/DDBJ whole genome shotgun (WGS) entry which is preliminary data.</text>
</comment>
<keyword evidence="7" id="KW-0969">Cilium</keyword>
<dbReference type="OrthoDB" id="10265211at2759"/>
<evidence type="ECO:0000256" key="7">
    <source>
        <dbReference type="ARBA" id="ARBA00023069"/>
    </source>
</evidence>
<name>A0A507DMC1_9FUNG</name>
<evidence type="ECO:0000256" key="9">
    <source>
        <dbReference type="ARBA" id="ARBA00023273"/>
    </source>
</evidence>
<comment type="subcellular location">
    <subcellularLocation>
        <location evidence="2">Cytoplasm</location>
        <location evidence="2">Cytoskeleton</location>
        <location evidence="2">Flagellum axoneme</location>
    </subcellularLocation>
</comment>
<evidence type="ECO:0000313" key="15">
    <source>
        <dbReference type="Proteomes" id="UP000320475"/>
    </source>
</evidence>
<evidence type="ECO:0000256" key="8">
    <source>
        <dbReference type="ARBA" id="ARBA00023212"/>
    </source>
</evidence>
<keyword evidence="9" id="KW-0966">Cell projection</keyword>
<dbReference type="Proteomes" id="UP000320475">
    <property type="component" value="Unassembled WGS sequence"/>
</dbReference>
<keyword evidence="5" id="KW-0963">Cytoplasm</keyword>